<dbReference type="InterPro" id="IPR001846">
    <property type="entry name" value="VWF_type-D"/>
</dbReference>
<comment type="caution">
    <text evidence="13">The sequence shown here is derived from an EMBL/GenBank/DDBJ whole genome shotgun (WGS) entry which is preliminary data.</text>
</comment>
<feature type="domain" description="EGF-like" evidence="11">
    <location>
        <begin position="1096"/>
        <end position="1131"/>
    </location>
</feature>
<feature type="domain" description="EGF-like" evidence="11">
    <location>
        <begin position="1173"/>
        <end position="1209"/>
    </location>
</feature>
<dbReference type="PANTHER" id="PTHR24033">
    <property type="entry name" value="EGF-LIKE DOMAIN-CONTAINING PROTEIN"/>
    <property type="match status" value="1"/>
</dbReference>
<dbReference type="Proteomes" id="UP000225706">
    <property type="component" value="Unassembled WGS sequence"/>
</dbReference>
<dbReference type="InterPro" id="IPR051830">
    <property type="entry name" value="NOTCH_homolog"/>
</dbReference>
<dbReference type="InterPro" id="IPR000152">
    <property type="entry name" value="EGF-type_Asp/Asn_hydroxyl_site"/>
</dbReference>
<evidence type="ECO:0000313" key="14">
    <source>
        <dbReference type="Proteomes" id="UP000225706"/>
    </source>
</evidence>
<dbReference type="FunFam" id="2.10.25.10:FF:000499">
    <property type="entry name" value="Predicted protein"/>
    <property type="match status" value="1"/>
</dbReference>
<dbReference type="InterPro" id="IPR057774">
    <property type="entry name" value="D8C_UMOD/GP2/OIT3-like"/>
</dbReference>
<evidence type="ECO:0000259" key="11">
    <source>
        <dbReference type="PROSITE" id="PS50026"/>
    </source>
</evidence>
<gene>
    <name evidence="13" type="primary">SVEP1</name>
    <name evidence="13" type="ORF">AWC38_SpisGene7686</name>
</gene>
<feature type="chain" id="PRO_5012021600" evidence="9">
    <location>
        <begin position="24"/>
        <end position="1620"/>
    </location>
</feature>
<keyword evidence="8" id="KW-0472">Membrane</keyword>
<evidence type="ECO:0000256" key="7">
    <source>
        <dbReference type="PROSITE-ProRule" id="PRU00076"/>
    </source>
</evidence>
<dbReference type="SUPFAM" id="SSF57196">
    <property type="entry name" value="EGF/Laminin"/>
    <property type="match status" value="2"/>
</dbReference>
<evidence type="ECO:0000256" key="6">
    <source>
        <dbReference type="ARBA" id="ARBA00023180"/>
    </source>
</evidence>
<dbReference type="InterPro" id="IPR001881">
    <property type="entry name" value="EGF-like_Ca-bd_dom"/>
</dbReference>
<dbReference type="FunFam" id="2.10.25.10:FF:000050">
    <property type="entry name" value="neurogenic locus notch homolog protein 3"/>
    <property type="match status" value="1"/>
</dbReference>
<dbReference type="InterPro" id="IPR036364">
    <property type="entry name" value="SEA_dom_sf"/>
</dbReference>
<accession>A0A2B4SEU3</accession>
<feature type="disulfide bond" evidence="7">
    <location>
        <begin position="1121"/>
        <end position="1130"/>
    </location>
</feature>
<dbReference type="InterPro" id="IPR000742">
    <property type="entry name" value="EGF"/>
</dbReference>
<keyword evidence="4" id="KW-0677">Repeat</keyword>
<dbReference type="InterPro" id="IPR000082">
    <property type="entry name" value="SEA_dom"/>
</dbReference>
<dbReference type="PROSITE" id="PS50026">
    <property type="entry name" value="EGF_3"/>
    <property type="match status" value="5"/>
</dbReference>
<dbReference type="Pfam" id="PF12661">
    <property type="entry name" value="hEGF"/>
    <property type="match status" value="2"/>
</dbReference>
<keyword evidence="1" id="KW-0217">Developmental protein</keyword>
<dbReference type="Gene3D" id="2.10.25.10">
    <property type="entry name" value="Laminin"/>
    <property type="match status" value="6"/>
</dbReference>
<feature type="disulfide bond" evidence="7">
    <location>
        <begin position="1084"/>
        <end position="1093"/>
    </location>
</feature>
<dbReference type="SMART" id="SM00181">
    <property type="entry name" value="EGF"/>
    <property type="match status" value="6"/>
</dbReference>
<feature type="transmembrane region" description="Helical" evidence="8">
    <location>
        <begin position="1495"/>
        <end position="1520"/>
    </location>
</feature>
<reference evidence="14" key="1">
    <citation type="journal article" date="2017" name="bioRxiv">
        <title>Comparative analysis of the genomes of Stylophora pistillata and Acropora digitifera provides evidence for extensive differences between species of corals.</title>
        <authorList>
            <person name="Voolstra C.R."/>
            <person name="Li Y."/>
            <person name="Liew Y.J."/>
            <person name="Baumgarten S."/>
            <person name="Zoccola D."/>
            <person name="Flot J.-F."/>
            <person name="Tambutte S."/>
            <person name="Allemand D."/>
            <person name="Aranda M."/>
        </authorList>
    </citation>
    <scope>NUCLEOTIDE SEQUENCE [LARGE SCALE GENOMIC DNA]</scope>
</reference>
<dbReference type="SUPFAM" id="SSF57184">
    <property type="entry name" value="Growth factor receptor domain"/>
    <property type="match status" value="1"/>
</dbReference>
<dbReference type="OrthoDB" id="6515930at2759"/>
<dbReference type="EMBL" id="LSMT01000099">
    <property type="protein sequence ID" value="PFX27619.1"/>
    <property type="molecule type" value="Genomic_DNA"/>
</dbReference>
<feature type="disulfide bond" evidence="7">
    <location>
        <begin position="1276"/>
        <end position="1285"/>
    </location>
</feature>
<feature type="domain" description="EGF-like" evidence="11">
    <location>
        <begin position="1250"/>
        <end position="1286"/>
    </location>
</feature>
<keyword evidence="14" id="KW-1185">Reference proteome</keyword>
<dbReference type="SMART" id="SM00179">
    <property type="entry name" value="EGF_CA"/>
    <property type="match status" value="5"/>
</dbReference>
<keyword evidence="5 7" id="KW-1015">Disulfide bond</keyword>
<evidence type="ECO:0000256" key="9">
    <source>
        <dbReference type="SAM" id="SignalP"/>
    </source>
</evidence>
<dbReference type="Pfam" id="PF26129">
    <property type="entry name" value="Vwde"/>
    <property type="match status" value="1"/>
</dbReference>
<evidence type="ECO:0000259" key="12">
    <source>
        <dbReference type="PROSITE" id="PS51233"/>
    </source>
</evidence>
<dbReference type="PROSITE" id="PS01187">
    <property type="entry name" value="EGF_CA"/>
    <property type="match status" value="2"/>
</dbReference>
<evidence type="ECO:0000256" key="3">
    <source>
        <dbReference type="ARBA" id="ARBA00022729"/>
    </source>
</evidence>
<dbReference type="Pfam" id="PF23283">
    <property type="entry name" value="D8C_UMOD"/>
    <property type="match status" value="1"/>
</dbReference>
<dbReference type="GO" id="GO:0005509">
    <property type="term" value="F:calcium ion binding"/>
    <property type="evidence" value="ECO:0007669"/>
    <property type="project" value="InterPro"/>
</dbReference>
<evidence type="ECO:0000259" key="10">
    <source>
        <dbReference type="PROSITE" id="PS50024"/>
    </source>
</evidence>
<keyword evidence="8" id="KW-0812">Transmembrane</keyword>
<name>A0A2B4SEU3_STYPI</name>
<dbReference type="FunFam" id="2.10.25.10:FF:000080">
    <property type="entry name" value="Neurogenic locus notch 1"/>
    <property type="match status" value="2"/>
</dbReference>
<dbReference type="PROSITE" id="PS00022">
    <property type="entry name" value="EGF_1"/>
    <property type="match status" value="5"/>
</dbReference>
<dbReference type="PROSITE" id="PS50024">
    <property type="entry name" value="SEA"/>
    <property type="match status" value="1"/>
</dbReference>
<feature type="domain" description="EGF-like" evidence="11">
    <location>
        <begin position="1211"/>
        <end position="1248"/>
    </location>
</feature>
<dbReference type="PROSITE" id="PS51233">
    <property type="entry name" value="VWFD"/>
    <property type="match status" value="1"/>
</dbReference>
<dbReference type="PROSITE" id="PS01186">
    <property type="entry name" value="EGF_2"/>
    <property type="match status" value="5"/>
</dbReference>
<evidence type="ECO:0000256" key="2">
    <source>
        <dbReference type="ARBA" id="ARBA00022536"/>
    </source>
</evidence>
<keyword evidence="3 9" id="KW-0732">Signal</keyword>
<feature type="signal peptide" evidence="9">
    <location>
        <begin position="1"/>
        <end position="23"/>
    </location>
</feature>
<feature type="disulfide bond" evidence="7">
    <location>
        <begin position="1100"/>
        <end position="1110"/>
    </location>
</feature>
<keyword evidence="8" id="KW-1133">Transmembrane helix</keyword>
<comment type="caution">
    <text evidence="7">Lacks conserved residue(s) required for the propagation of feature annotation.</text>
</comment>
<dbReference type="Gene3D" id="2.60.40.10">
    <property type="entry name" value="Immunoglobulins"/>
    <property type="match status" value="1"/>
</dbReference>
<evidence type="ECO:0000313" key="13">
    <source>
        <dbReference type="EMBL" id="PFX27619.1"/>
    </source>
</evidence>
<proteinExistence type="predicted"/>
<evidence type="ECO:0000256" key="5">
    <source>
        <dbReference type="ARBA" id="ARBA00023157"/>
    </source>
</evidence>
<feature type="domain" description="SEA" evidence="10">
    <location>
        <begin position="1376"/>
        <end position="1483"/>
    </location>
</feature>
<dbReference type="InterPro" id="IPR013032">
    <property type="entry name" value="EGF-like_CS"/>
</dbReference>
<sequence>MPLPLLFAMKFLAIAFLPTPSDGSADPCDSYSTLNDPYRSTGYVATPGKDPMICDNQLSTGWYRFTNSVGGKMPETKISKYQCGTYAPIWMMPPHPATADGVVDRTACVNFNEMNSGCLQLAIKVKNCNNSYFVYHLTATFGCPMAFCAGTAKPCPRGQTGLFPNCTVWIKKDFPFAEIPVPNISYVALQSGEFTDEKPKLNCSFNFSTRKNVSFYIQWFISGEVVLNETICESPEDSCNLRVYWAICQKRFSGSLRCDLWAKYNTHPDNIWTNPVSSQLFFAGIEIEPAELSVTQCDVGNVLHRIQLKPNLPIRQGSIKVKFGTKDFFQDVLMNTCELTLVLGDEQQWHNISVQVACDNTNEPLAPSAFTFTVADTVSVLNAFWLKYELPSVLITKVENPVKICWATGDPHYYTFDKRILDKGLCDIRLRPCMRTIVFGEYFLDSENLTCHIKEFSVVPGKWAPTNETRTLKGKQTDLFAIECQLPTPPLDVGNYDVEGTPAAGYRIAVSNDKTRHSELLELITYDSICQQCNISHGCFLKRGKVLLVRLLLKFRKLFLEMPSKRVFQEPKKAKEEKDYLDSCVPRATRYATKWAYKIFGEWQSSRRNKDAYLEEIGFGVEVHTRLWHCGRTVTCNCGVAIRELRDVIVLSSCTEDLQYNYGMPMKVEITSPGRLMRGTKILVGQRGGYTEYVVRLPSGTVVRIKRYSWGNNVEMEAPQFDEGKTLGMCGNFDGDPNNDFEQGGDKQSYGDADSFGESWRVNKSTSLFNVVPPCNDAMCDSTESQLNMDRCTCQKNSLGDDINVNCSLEIMSFNGLPGSEYEDRTNAAEDAARKKRDLAYSDDIIYLYDNEKSSPSVFRKREKRAIHTDLSLENATEYCRKRVLETTAAKICVELTGVNASSAIEACAADLHLTGDFEWVESAFESLKSSCAFEAVSNFSAYEKDEEGNFVPPMKIAQNLCPGNCNSNVNLPPNITTPSLRYALVGEDLLLQLEGEDPENRPFVITMIGGSPSLASFSDSNVLQWTPKNPHSTKFHFKAIDECNASSSFNMTIEILTCPCTDKGTCVPHANHPRGSGKYYCECQPGYEGQTCEKEIDECLQSPCVHGTCIDLVDNYTCQCNVGFAGQHCEVIVRNCSNDSCFQGVLCIQKTYTISCGPCPNGFTGDGKTCIDIDRCVNHTCLNGASCIDGINNYTCNCAPGFTGDLCGTNIDDCVNHTCNVISGSCKDGQNSYSCICLVGFTGDHCETDIDDCVNHTCANGATCVDGTNNFSCNCLPGYSGERCETAITMHSTHVSTLNPYVTTMGLSSTSAKSGLYSTHVVIDTITESSKLNPIRTTSAIKESIVSSLVVRDMPTTETSPTTVTPSQPKKSENQETVFVVEIRIEKIWNEDLKDTTSSAFNELASVIETEVKKQYSRVKNFIGVKIIAFRPGSIVAEFKLLFNQKVSDDTAVAPLKTAVKEGSLGPLIVIPDSVKIKMEHEDPTNDAKEKLHYPIIIGASCGGIFVIALVSICLVRHCQRQKRLQRRRVSSGMPSEVPFPNQEKYELKETRSKEDIVSFEELGLWKATGNNEKSKGGARYQEVGIANMASDNYDQEIGTTSDPERYQEIGIVKKAGKY</sequence>
<feature type="domain" description="EGF-like" evidence="11">
    <location>
        <begin position="1055"/>
        <end position="1094"/>
    </location>
</feature>
<evidence type="ECO:0000256" key="4">
    <source>
        <dbReference type="ARBA" id="ARBA00022737"/>
    </source>
</evidence>
<protein>
    <submittedName>
        <fullName evidence="13">Sushi, von Willebrand factor type A, EGF and pentraxin domain-containing protein 1</fullName>
    </submittedName>
</protein>
<dbReference type="CDD" id="cd00054">
    <property type="entry name" value="EGF_CA"/>
    <property type="match status" value="5"/>
</dbReference>
<keyword evidence="2 7" id="KW-0245">EGF-like domain</keyword>
<feature type="disulfide bond" evidence="7">
    <location>
        <begin position="1238"/>
        <end position="1247"/>
    </location>
</feature>
<dbReference type="InterPro" id="IPR018097">
    <property type="entry name" value="EGF_Ca-bd_CS"/>
</dbReference>
<dbReference type="Pfam" id="PF01390">
    <property type="entry name" value="SEA"/>
    <property type="match status" value="1"/>
</dbReference>
<dbReference type="InterPro" id="IPR013783">
    <property type="entry name" value="Ig-like_fold"/>
</dbReference>
<dbReference type="PANTHER" id="PTHR24033:SF151">
    <property type="entry name" value="NOTCH 2"/>
    <property type="match status" value="1"/>
</dbReference>
<feature type="domain" description="VWFD" evidence="12">
    <location>
        <begin position="586"/>
        <end position="768"/>
    </location>
</feature>
<dbReference type="SUPFAM" id="SSF82671">
    <property type="entry name" value="SEA domain"/>
    <property type="match status" value="1"/>
</dbReference>
<dbReference type="PROSITE" id="PS00010">
    <property type="entry name" value="ASX_HYDROXYL"/>
    <property type="match status" value="4"/>
</dbReference>
<dbReference type="Pfam" id="PF00008">
    <property type="entry name" value="EGF"/>
    <property type="match status" value="1"/>
</dbReference>
<feature type="disulfide bond" evidence="7">
    <location>
        <begin position="1199"/>
        <end position="1208"/>
    </location>
</feature>
<dbReference type="STRING" id="50429.A0A2B4SEU3"/>
<evidence type="ECO:0000256" key="1">
    <source>
        <dbReference type="ARBA" id="ARBA00022473"/>
    </source>
</evidence>
<dbReference type="InterPro" id="IPR058727">
    <property type="entry name" value="Helical_Vwde"/>
</dbReference>
<dbReference type="InterPro" id="IPR009030">
    <property type="entry name" value="Growth_fac_rcpt_cys_sf"/>
</dbReference>
<evidence type="ECO:0000256" key="8">
    <source>
        <dbReference type="SAM" id="Phobius"/>
    </source>
</evidence>
<dbReference type="Gene3D" id="3.30.70.960">
    <property type="entry name" value="SEA domain"/>
    <property type="match status" value="1"/>
</dbReference>
<organism evidence="13 14">
    <name type="scientific">Stylophora pistillata</name>
    <name type="common">Smooth cauliflower coral</name>
    <dbReference type="NCBI Taxonomy" id="50429"/>
    <lineage>
        <taxon>Eukaryota</taxon>
        <taxon>Metazoa</taxon>
        <taxon>Cnidaria</taxon>
        <taxon>Anthozoa</taxon>
        <taxon>Hexacorallia</taxon>
        <taxon>Scleractinia</taxon>
        <taxon>Astrocoeniina</taxon>
        <taxon>Pocilloporidae</taxon>
        <taxon>Stylophora</taxon>
    </lineage>
</organism>
<dbReference type="Pfam" id="PF00094">
    <property type="entry name" value="VWD"/>
    <property type="match status" value="1"/>
</dbReference>
<keyword evidence="6" id="KW-0325">Glycoprotein</keyword>